<evidence type="ECO:0000313" key="1">
    <source>
        <dbReference type="EMBL" id="EET59574.1"/>
    </source>
</evidence>
<gene>
    <name evidence="1" type="ORF">BRYFOR_08430</name>
</gene>
<dbReference type="Gene3D" id="3.30.1490.190">
    <property type="match status" value="1"/>
</dbReference>
<dbReference type="InterPro" id="IPR043135">
    <property type="entry name" value="Fur_C"/>
</dbReference>
<accession>C6LIJ2</accession>
<organism evidence="1 2">
    <name type="scientific">Marvinbryantia formatexigens DSM 14469</name>
    <dbReference type="NCBI Taxonomy" id="478749"/>
    <lineage>
        <taxon>Bacteria</taxon>
        <taxon>Bacillati</taxon>
        <taxon>Bacillota</taxon>
        <taxon>Clostridia</taxon>
        <taxon>Lachnospirales</taxon>
        <taxon>Lachnospiraceae</taxon>
        <taxon>Marvinbryantia</taxon>
    </lineage>
</organism>
<dbReference type="STRING" id="168384.SAMN05660368_01872"/>
<reference evidence="1" key="1">
    <citation type="submission" date="2009-07" db="EMBL/GenBank/DDBJ databases">
        <authorList>
            <person name="Weinstock G."/>
            <person name="Sodergren E."/>
            <person name="Clifton S."/>
            <person name="Fulton L."/>
            <person name="Fulton B."/>
            <person name="Courtney L."/>
            <person name="Fronick C."/>
            <person name="Harrison M."/>
            <person name="Strong C."/>
            <person name="Farmer C."/>
            <person name="Delahaunty K."/>
            <person name="Markovic C."/>
            <person name="Hall O."/>
            <person name="Minx P."/>
            <person name="Tomlinson C."/>
            <person name="Mitreva M."/>
            <person name="Nelson J."/>
            <person name="Hou S."/>
            <person name="Wollam A."/>
            <person name="Pepin K.H."/>
            <person name="Johnson M."/>
            <person name="Bhonagiri V."/>
            <person name="Nash W.E."/>
            <person name="Warren W."/>
            <person name="Chinwalla A."/>
            <person name="Mardis E.R."/>
            <person name="Wilson R.K."/>
        </authorList>
    </citation>
    <scope>NUCLEOTIDE SEQUENCE [LARGE SCALE GENOMIC DNA]</scope>
    <source>
        <strain evidence="1">DSM 14469</strain>
    </source>
</reference>
<proteinExistence type="predicted"/>
<dbReference type="Proteomes" id="UP000005561">
    <property type="component" value="Unassembled WGS sequence"/>
</dbReference>
<dbReference type="EMBL" id="ACCL02000017">
    <property type="protein sequence ID" value="EET59574.1"/>
    <property type="molecule type" value="Genomic_DNA"/>
</dbReference>
<dbReference type="AlphaFoldDB" id="C6LIJ2"/>
<comment type="caution">
    <text evidence="1">The sequence shown here is derived from an EMBL/GenBank/DDBJ whole genome shotgun (WGS) entry which is preliminary data.</text>
</comment>
<protein>
    <submittedName>
        <fullName evidence="1">Uncharacterized protein</fullName>
    </submittedName>
</protein>
<evidence type="ECO:0000313" key="2">
    <source>
        <dbReference type="Proteomes" id="UP000005561"/>
    </source>
</evidence>
<keyword evidence="2" id="KW-1185">Reference proteome</keyword>
<name>C6LIJ2_9FIRM</name>
<sequence length="48" mass="5304">MENIDYIMDTAQKNFGGQIESYTTMFFGVCESCRSEQGLTKLAATADS</sequence>